<sequence length="208" mass="23128">MQYFSERESLAYHVLSLLVDAPSSFAALYGGLVRHYGYPRTLNLADLMATLHSLEQHGWITAWQMSADGHVHALHAADRERALLAYQRWLPAADLADLAVDEIGVWYEITTAGRTAWQRWDDAATSEPQASWTLDQVTATQTLIIHAATEALAAAVLHWWLTTHPEIAVIRSSQRIEPVATASLRSGITIPNGVRLVVRYQPVLEPPT</sequence>
<evidence type="ECO:0000313" key="1">
    <source>
        <dbReference type="EMBL" id="ABY36873.1"/>
    </source>
</evidence>
<proteinExistence type="predicted"/>
<evidence type="ECO:0000313" key="2">
    <source>
        <dbReference type="Proteomes" id="UP000002008"/>
    </source>
</evidence>
<keyword evidence="2" id="KW-1185">Reference proteome</keyword>
<dbReference type="Proteomes" id="UP000002008">
    <property type="component" value="Chromosome"/>
</dbReference>
<accession>A9WB80</accession>
<dbReference type="RefSeq" id="WP_012259526.1">
    <property type="nucleotide sequence ID" value="NC_010175.1"/>
</dbReference>
<protein>
    <submittedName>
        <fullName evidence="1">Uncharacterized protein</fullName>
    </submittedName>
</protein>
<dbReference type="EMBL" id="CP000909">
    <property type="protein sequence ID" value="ABY36873.1"/>
    <property type="molecule type" value="Genomic_DNA"/>
</dbReference>
<dbReference type="HOGENOM" id="CLU_1319017_0_0_0"/>
<gene>
    <name evidence="1" type="ordered locus">Caur_3692</name>
</gene>
<name>A9WB80_CHLAA</name>
<dbReference type="KEGG" id="cau:Caur_3692"/>
<dbReference type="EnsemblBacteria" id="ABY36873">
    <property type="protein sequence ID" value="ABY36873"/>
    <property type="gene ID" value="Caur_3692"/>
</dbReference>
<reference evidence="2" key="1">
    <citation type="journal article" date="2011" name="BMC Genomics">
        <title>Complete genome sequence of the filamentous anoxygenic phototrophic bacterium Chloroflexus aurantiacus.</title>
        <authorList>
            <person name="Tang K.H."/>
            <person name="Barry K."/>
            <person name="Chertkov O."/>
            <person name="Dalin E."/>
            <person name="Han C.S."/>
            <person name="Hauser L.J."/>
            <person name="Honchak B.M."/>
            <person name="Karbach L.E."/>
            <person name="Land M.L."/>
            <person name="Lapidus A."/>
            <person name="Larimer F.W."/>
            <person name="Mikhailova N."/>
            <person name="Pitluck S."/>
            <person name="Pierson B.K."/>
            <person name="Blankenship R.E."/>
        </authorList>
    </citation>
    <scope>NUCLEOTIDE SEQUENCE [LARGE SCALE GENOMIC DNA]</scope>
    <source>
        <strain evidence="2">ATCC 29366 / DSM 635 / J-10-fl</strain>
    </source>
</reference>
<dbReference type="PATRIC" id="fig|324602.8.peg.4145"/>
<dbReference type="AlphaFoldDB" id="A9WB80"/>
<organism evidence="1 2">
    <name type="scientific">Chloroflexus aurantiacus (strain ATCC 29366 / DSM 635 / J-10-fl)</name>
    <dbReference type="NCBI Taxonomy" id="324602"/>
    <lineage>
        <taxon>Bacteria</taxon>
        <taxon>Bacillati</taxon>
        <taxon>Chloroflexota</taxon>
        <taxon>Chloroflexia</taxon>
        <taxon>Chloroflexales</taxon>
        <taxon>Chloroflexineae</taxon>
        <taxon>Chloroflexaceae</taxon>
        <taxon>Chloroflexus</taxon>
    </lineage>
</organism>
<dbReference type="InParanoid" id="A9WB80"/>